<organism evidence="2 3">
    <name type="scientific">Saccharomyces eubayanus</name>
    <name type="common">Yeast</name>
    <dbReference type="NCBI Taxonomy" id="1080349"/>
    <lineage>
        <taxon>Eukaryota</taxon>
        <taxon>Fungi</taxon>
        <taxon>Dikarya</taxon>
        <taxon>Ascomycota</taxon>
        <taxon>Saccharomycotina</taxon>
        <taxon>Saccharomycetes</taxon>
        <taxon>Saccharomycetales</taxon>
        <taxon>Saccharomycetaceae</taxon>
        <taxon>Saccharomyces</taxon>
    </lineage>
</organism>
<feature type="region of interest" description="Disordered" evidence="1">
    <location>
        <begin position="561"/>
        <end position="636"/>
    </location>
</feature>
<keyword evidence="3" id="KW-1185">Reference proteome</keyword>
<evidence type="ECO:0000256" key="1">
    <source>
        <dbReference type="SAM" id="MobiDB-lite"/>
    </source>
</evidence>
<feature type="compositionally biased region" description="Gly residues" evidence="1">
    <location>
        <begin position="586"/>
        <end position="604"/>
    </location>
</feature>
<sequence length="636" mass="69498">MVLQCSGSSLISRVFFNEDGKARDVYACFYPGTNNNTSNNNGTTKKMSLEEFLGNDTLGESVWDEEDINLDAISNTTNIDILKQTKAGGEHQRDGHQQGPHGSQGPMGRSRFPNSASFGGGNMGDFANHHHPLQQQQQQQGPPYIVKFSDLPPRFSNFDIEDLFQAKFTKFIKFKLFWEVNKNPSISTLKSGSVFDQNFKHDSKVAFVELYSSRDMDKILNYWTTPLKEIYHITIAPAEFDDFKDYSAKVKLLTDPKDDAGKPFIVKTQRSKSNPFGSARPVDTQSKILDIEEKMENLHVEDTTTLRASLVSDSDGKSLATPAPTTAATAGGKITILKKQPLTGEESTSTTPTPKPLSYSEVVERSVVNETSKKSTPLSKIGTPASDLQSTDKSDNFEGDDRQGSEKYENDKIQSDASGGNGIDADTGKQFTFKNVERDQNTGRTKYNGNQNNSNNGNFRGNNRYRGGANSGNYRGGNSNRGNRGGNRGGNSYNNNNNTGDDDNNNNTNNTNNNGSRYHDRQNNGDGAVNSESTADATGHNSNDFSNSVSNTQQYSIFKPASGFLGQSNNDSMRNSGRGNYSNNGGMNGASRGRGSGRGRGFGRGTYNNRGGRGGRGNNRGYSNYNSNSTDTSQRS</sequence>
<proteinExistence type="predicted"/>
<feature type="compositionally biased region" description="Polar residues" evidence="1">
    <location>
        <begin position="368"/>
        <end position="378"/>
    </location>
</feature>
<feature type="compositionally biased region" description="Low complexity" evidence="1">
    <location>
        <begin position="320"/>
        <end position="330"/>
    </location>
</feature>
<feature type="region of interest" description="Disordered" evidence="1">
    <location>
        <begin position="312"/>
        <end position="549"/>
    </location>
</feature>
<reference evidence="2" key="1">
    <citation type="submission" date="2022-08" db="EMBL/GenBank/DDBJ databases">
        <authorList>
            <person name="Byrne P K."/>
        </authorList>
    </citation>
    <scope>NUCLEOTIDE SEQUENCE</scope>
    <source>
        <strain evidence="2">UCD650</strain>
    </source>
</reference>
<name>A0ABN8VK60_SACEU</name>
<feature type="compositionally biased region" description="Low complexity" evidence="1">
    <location>
        <begin position="97"/>
        <end position="108"/>
    </location>
</feature>
<dbReference type="Proteomes" id="UP001152964">
    <property type="component" value="Chromosome 13"/>
</dbReference>
<feature type="region of interest" description="Disordered" evidence="1">
    <location>
        <begin position="86"/>
        <end position="140"/>
    </location>
</feature>
<evidence type="ECO:0008006" key="4">
    <source>
        <dbReference type="Google" id="ProtNLM"/>
    </source>
</evidence>
<feature type="compositionally biased region" description="Polar residues" evidence="1">
    <location>
        <begin position="530"/>
        <end position="549"/>
    </location>
</feature>
<feature type="compositionally biased region" description="Low complexity" evidence="1">
    <location>
        <begin position="619"/>
        <end position="629"/>
    </location>
</feature>
<feature type="compositionally biased region" description="Low complexity" evidence="1">
    <location>
        <begin position="490"/>
        <end position="516"/>
    </location>
</feature>
<protein>
    <recommendedName>
        <fullName evidence="4">PSP2-like protein</fullName>
    </recommendedName>
</protein>
<feature type="compositionally biased region" description="Low complexity" evidence="1">
    <location>
        <begin position="341"/>
        <end position="360"/>
    </location>
</feature>
<accession>A0ABN8VK60</accession>
<evidence type="ECO:0000313" key="2">
    <source>
        <dbReference type="EMBL" id="CAI1624330.1"/>
    </source>
</evidence>
<feature type="compositionally biased region" description="Basic and acidic residues" evidence="1">
    <location>
        <begin position="390"/>
        <end position="414"/>
    </location>
</feature>
<feature type="compositionally biased region" description="Low complexity" evidence="1">
    <location>
        <begin position="572"/>
        <end position="585"/>
    </location>
</feature>
<evidence type="ECO:0000313" key="3">
    <source>
        <dbReference type="Proteomes" id="UP001152964"/>
    </source>
</evidence>
<dbReference type="EMBL" id="OX291503">
    <property type="protein sequence ID" value="CAI1624330.1"/>
    <property type="molecule type" value="Genomic_DNA"/>
</dbReference>
<feature type="compositionally biased region" description="Low complexity" evidence="1">
    <location>
        <begin position="447"/>
        <end position="482"/>
    </location>
</feature>
<gene>
    <name evidence="2" type="primary">U6500M01260</name>
    <name evidence="2" type="ORF">SEUBUCD650_0M01260</name>
</gene>